<dbReference type="EMBL" id="CAJNAP010000055">
    <property type="protein sequence ID" value="CAE6518719.1"/>
    <property type="molecule type" value="Genomic_DNA"/>
</dbReference>
<evidence type="ECO:0000313" key="2">
    <source>
        <dbReference type="EMBL" id="SFM62822.1"/>
    </source>
</evidence>
<dbReference type="PANTHER" id="PTHR39324">
    <property type="entry name" value="CALCIUM DODECIN"/>
    <property type="match status" value="1"/>
</dbReference>
<reference evidence="1" key="2">
    <citation type="submission" date="2021-02" db="EMBL/GenBank/DDBJ databases">
        <authorList>
            <person name="Han P."/>
        </authorList>
    </citation>
    <scope>NUCLEOTIDE SEQUENCE</scope>
    <source>
        <strain evidence="1">Nitrosomonas nitrosa 18-3D</strain>
    </source>
</reference>
<dbReference type="STRING" id="52442.SAMN05421880_1247"/>
<dbReference type="InterPro" id="IPR036694">
    <property type="entry name" value="Dodecin-like_sf"/>
</dbReference>
<dbReference type="OrthoDB" id="9805889at2"/>
<dbReference type="EMBL" id="FOUF01000024">
    <property type="protein sequence ID" value="SFM62822.1"/>
    <property type="molecule type" value="Genomic_DNA"/>
</dbReference>
<proteinExistence type="predicted"/>
<dbReference type="InterPro" id="IPR009923">
    <property type="entry name" value="Dodecin"/>
</dbReference>
<dbReference type="Pfam" id="PF07311">
    <property type="entry name" value="Dodecin"/>
    <property type="match status" value="1"/>
</dbReference>
<evidence type="ECO:0000313" key="3">
    <source>
        <dbReference type="Proteomes" id="UP000199561"/>
    </source>
</evidence>
<dbReference type="InterPro" id="IPR025543">
    <property type="entry name" value="Dodecin-like"/>
</dbReference>
<dbReference type="Gene3D" id="3.30.1660.10">
    <property type="entry name" value="Flavin-binding protein dodecin"/>
    <property type="match status" value="1"/>
</dbReference>
<keyword evidence="3" id="KW-1185">Reference proteome</keyword>
<gene>
    <name evidence="1" type="primary">secE</name>
    <name evidence="1" type="ORF">NMYAN_90049</name>
    <name evidence="2" type="ORF">SAMN05421880_1247</name>
</gene>
<dbReference type="Proteomes" id="UP000601736">
    <property type="component" value="Unassembled WGS sequence"/>
</dbReference>
<accession>A0A1I4SED1</accession>
<evidence type="ECO:0000313" key="1">
    <source>
        <dbReference type="EMBL" id="CAE6518719.1"/>
    </source>
</evidence>
<dbReference type="Proteomes" id="UP000199561">
    <property type="component" value="Unassembled WGS sequence"/>
</dbReference>
<reference evidence="2 3" key="1">
    <citation type="submission" date="2016-10" db="EMBL/GenBank/DDBJ databases">
        <authorList>
            <person name="de Groot N.N."/>
        </authorList>
    </citation>
    <scope>NUCLEOTIDE SEQUENCE [LARGE SCALE GENOMIC DNA]</scope>
    <source>
        <strain evidence="2 3">Nm146</strain>
    </source>
</reference>
<dbReference type="RefSeq" id="WP_090670704.1">
    <property type="nucleotide sequence ID" value="NZ_CAJNAP010000055.1"/>
</dbReference>
<protein>
    <submittedName>
        <fullName evidence="1">Calcium dodecin</fullName>
    </submittedName>
</protein>
<name>A0A1I4SED1_9PROT</name>
<dbReference type="PANTHER" id="PTHR39324:SF1">
    <property type="entry name" value="CALCIUM DODECIN"/>
    <property type="match status" value="1"/>
</dbReference>
<dbReference type="SUPFAM" id="SSF89807">
    <property type="entry name" value="Dodecin-like"/>
    <property type="match status" value="1"/>
</dbReference>
<sequence>MSESVYKVIELVGTSSESWEKAAAAAVERAAQTLRDLRIAEVVELDMQLEDGKIVTYRAKVKVSFKYEEG</sequence>
<organism evidence="2 3">
    <name type="scientific">Nitrosomonas nitrosa</name>
    <dbReference type="NCBI Taxonomy" id="52442"/>
    <lineage>
        <taxon>Bacteria</taxon>
        <taxon>Pseudomonadati</taxon>
        <taxon>Pseudomonadota</taxon>
        <taxon>Betaproteobacteria</taxon>
        <taxon>Nitrosomonadales</taxon>
        <taxon>Nitrosomonadaceae</taxon>
        <taxon>Nitrosomonas</taxon>
    </lineage>
</organism>
<dbReference type="AlphaFoldDB" id="A0A1I4SED1"/>